<dbReference type="PANTHER" id="PTHR43873:SF1">
    <property type="entry name" value="COBYRINATE A,C-DIAMIDE SYNTHASE"/>
    <property type="match status" value="1"/>
</dbReference>
<comment type="catalytic activity">
    <reaction evidence="8">
        <text>cob(II)yrinate + 2 L-glutamine + 2 ATP + 2 H2O = cob(II)yrinate a,c diamide + 2 L-glutamate + 2 ADP + 2 phosphate + 2 H(+)</text>
        <dbReference type="Rhea" id="RHEA:26289"/>
        <dbReference type="ChEBI" id="CHEBI:15377"/>
        <dbReference type="ChEBI" id="CHEBI:15378"/>
        <dbReference type="ChEBI" id="CHEBI:29985"/>
        <dbReference type="ChEBI" id="CHEBI:30616"/>
        <dbReference type="ChEBI" id="CHEBI:43474"/>
        <dbReference type="ChEBI" id="CHEBI:58359"/>
        <dbReference type="ChEBI" id="CHEBI:58537"/>
        <dbReference type="ChEBI" id="CHEBI:58894"/>
        <dbReference type="ChEBI" id="CHEBI:456216"/>
        <dbReference type="EC" id="6.3.5.11"/>
    </reaction>
</comment>
<evidence type="ECO:0000256" key="2">
    <source>
        <dbReference type="ARBA" id="ARBA00022573"/>
    </source>
</evidence>
<dbReference type="PROSITE" id="PS51274">
    <property type="entry name" value="GATASE_COBBQ"/>
    <property type="match status" value="1"/>
</dbReference>
<evidence type="ECO:0000313" key="12">
    <source>
        <dbReference type="Proteomes" id="UP000005741"/>
    </source>
</evidence>
<keyword evidence="4 8" id="KW-0547">Nucleotide-binding</keyword>
<evidence type="ECO:0000256" key="5">
    <source>
        <dbReference type="ARBA" id="ARBA00022840"/>
    </source>
</evidence>
<dbReference type="UniPathway" id="UPA00148">
    <property type="reaction ID" value="UER00231"/>
</dbReference>
<dbReference type="OrthoDB" id="8896at2157"/>
<dbReference type="Gene3D" id="3.40.50.300">
    <property type="entry name" value="P-loop containing nucleotide triphosphate hydrolases"/>
    <property type="match status" value="2"/>
</dbReference>
<dbReference type="NCBIfam" id="TIGR00379">
    <property type="entry name" value="cobB"/>
    <property type="match status" value="1"/>
</dbReference>
<dbReference type="Proteomes" id="UP000005741">
    <property type="component" value="Chromosome"/>
</dbReference>
<dbReference type="InterPro" id="IPR004484">
    <property type="entry name" value="CbiA/CobB_synth"/>
</dbReference>
<evidence type="ECO:0000256" key="7">
    <source>
        <dbReference type="ARBA" id="ARBA00022962"/>
    </source>
</evidence>
<keyword evidence="7 8" id="KW-0315">Glutamine amidotransferase</keyword>
<comment type="miscellaneous">
    <text evidence="8">The a and c carboxylates of cobyrinate and Ni-sirohydrochlorin are activated for nucleophilic attack via formation of a phosphorylated intermediate by ATP. CbiA catalyzes first the amidation of the c-carboxylate, and then that of the a-carboxylate.</text>
</comment>
<dbReference type="CDD" id="cd05388">
    <property type="entry name" value="CobB_N"/>
    <property type="match status" value="1"/>
</dbReference>
<keyword evidence="2 8" id="KW-0169">Cobalamin biosynthesis</keyword>
<evidence type="ECO:0000259" key="9">
    <source>
        <dbReference type="Pfam" id="PF01656"/>
    </source>
</evidence>
<evidence type="ECO:0000256" key="3">
    <source>
        <dbReference type="ARBA" id="ARBA00022598"/>
    </source>
</evidence>
<dbReference type="EC" id="6.3.5.12" evidence="8"/>
<dbReference type="InterPro" id="IPR029062">
    <property type="entry name" value="Class_I_gatase-like"/>
</dbReference>
<dbReference type="Gene3D" id="3.40.50.880">
    <property type="match status" value="1"/>
</dbReference>
<dbReference type="STRING" id="937775.Metlim_1735"/>
<evidence type="ECO:0000256" key="4">
    <source>
        <dbReference type="ARBA" id="ARBA00022741"/>
    </source>
</evidence>
<sequence length="446" mass="49123">MTPTIIIAGTHSGCGKTTISSAIMSALTKRGLKVQPFKVGPDFIDPTHHTEICGRVSRNLDPFMMGEDGVLRTFDYASKDADISVIEGVMGLYDGLEGTDAGSTAHVAKILGAPIILIVDAKGSSRSANASVLGFTEFDRSVRIEGVIFNRTGSERHRSMISASLQREALGWIPWEREKSLNSRHLGLKMAHETLPEESPAAFTGIIEENTNLERIIEIAKGADRRENVNVSSGFLGAVNKTRIGVAYDSAFNFYYKDNLDMLEKYGAEIIFFSPMEDDVPAVDALYFGGGYPEINMERLEKSKCRTMIKKHADDGMPIYAECGGLIYLSRSIDYEGRKSEMCGILPSDTVKMNRFQALGYVEAVYRAEGSPLPSGISIKGHEFHYTKMICDYDAKFAMKLSRGKGIEDGRDGLYSGNTIGGYTHAYFSDRFAEAFVNNAVKYSER</sequence>
<keyword evidence="5 8" id="KW-0067">ATP-binding</keyword>
<dbReference type="Pfam" id="PF07685">
    <property type="entry name" value="GATase_3"/>
    <property type="match status" value="1"/>
</dbReference>
<dbReference type="InParanoid" id="H1YX33"/>
<feature type="site" description="Increases nucleophilicity of active site Cys" evidence="8">
    <location>
        <position position="425"/>
    </location>
</feature>
<dbReference type="GO" id="GO:0009236">
    <property type="term" value="P:cobalamin biosynthetic process"/>
    <property type="evidence" value="ECO:0007669"/>
    <property type="project" value="UniProtKB-UniRule"/>
</dbReference>
<accession>H1YX33</accession>
<gene>
    <name evidence="8" type="primary">cbiA</name>
    <name evidence="8" type="synonym">cfbB</name>
    <name evidence="11" type="ORF">Metlim_1735</name>
</gene>
<dbReference type="CDD" id="cd03130">
    <property type="entry name" value="GATase1_CobB"/>
    <property type="match status" value="1"/>
</dbReference>
<evidence type="ECO:0000256" key="1">
    <source>
        <dbReference type="ARBA" id="ARBA00001946"/>
    </source>
</evidence>
<dbReference type="SUPFAM" id="SSF52317">
    <property type="entry name" value="Class I glutamine amidotransferase-like"/>
    <property type="match status" value="1"/>
</dbReference>
<dbReference type="EC" id="6.3.5.11" evidence="8"/>
<name>H1YX33_9EURY</name>
<evidence type="ECO:0000256" key="6">
    <source>
        <dbReference type="ARBA" id="ARBA00022842"/>
    </source>
</evidence>
<dbReference type="GO" id="GO:0015948">
    <property type="term" value="P:methanogenesis"/>
    <property type="evidence" value="ECO:0007669"/>
    <property type="project" value="UniProtKB-KW"/>
</dbReference>
<dbReference type="RefSeq" id="WP_004077752.1">
    <property type="nucleotide sequence ID" value="NZ_CM001436.1"/>
</dbReference>
<comment type="pathway">
    <text evidence="8">Cofactor biosynthesis; adenosylcobalamin biosynthesis; cob(II)yrinate a,c-diamide from sirohydrochlorin (anaerobic route): step 10/10.</text>
</comment>
<keyword evidence="12" id="KW-1185">Reference proteome</keyword>
<evidence type="ECO:0000256" key="8">
    <source>
        <dbReference type="HAMAP-Rule" id="MF_00027"/>
    </source>
</evidence>
<comment type="similarity">
    <text evidence="8">Belongs to the CobB/CbiA family.</text>
</comment>
<dbReference type="HOGENOM" id="CLU_022752_2_1_2"/>
<dbReference type="AlphaFoldDB" id="H1YX33"/>
<keyword evidence="3 8" id="KW-0436">Ligase</keyword>
<feature type="domain" description="CobB/CobQ-like glutamine amidotransferase" evidence="10">
    <location>
        <begin position="243"/>
        <end position="430"/>
    </location>
</feature>
<proteinExistence type="inferred from homology"/>
<feature type="domain" description="CobQ/CobB/MinD/ParA nucleotide binding" evidence="9">
    <location>
        <begin position="5"/>
        <end position="176"/>
    </location>
</feature>
<feature type="active site" description="Nucleophile" evidence="8">
    <location>
        <position position="323"/>
    </location>
</feature>
<dbReference type="PATRIC" id="fig|937775.9.peg.1948"/>
<reference evidence="11 12" key="1">
    <citation type="submission" date="2011-10" db="EMBL/GenBank/DDBJ databases">
        <title>The Improved High-Quality Draft genome of Methanoplanus limicola DSM 2279.</title>
        <authorList>
            <consortium name="US DOE Joint Genome Institute (JGI-PGF)"/>
            <person name="Lucas S."/>
            <person name="Copeland A."/>
            <person name="Lapidus A."/>
            <person name="Glavina del Rio T."/>
            <person name="Dalin E."/>
            <person name="Tice H."/>
            <person name="Bruce D."/>
            <person name="Goodwin L."/>
            <person name="Pitluck S."/>
            <person name="Peters L."/>
            <person name="Mikhailova N."/>
            <person name="Lu M."/>
            <person name="Kyrpides N."/>
            <person name="Mavromatis K."/>
            <person name="Ivanova N."/>
            <person name="Markowitz V."/>
            <person name="Cheng J.-F."/>
            <person name="Hugenholtz P."/>
            <person name="Woyke T."/>
            <person name="Wu D."/>
            <person name="Wirth R."/>
            <person name="Brambilla E.-M."/>
            <person name="Klenk H.-P."/>
            <person name="Eisen J.A."/>
        </authorList>
    </citation>
    <scope>NUCLEOTIDE SEQUENCE [LARGE SCALE GENOMIC DNA]</scope>
    <source>
        <strain evidence="11 12">DSM 2279</strain>
    </source>
</reference>
<dbReference type="EMBL" id="CM001436">
    <property type="protein sequence ID" value="EHQ35836.1"/>
    <property type="molecule type" value="Genomic_DNA"/>
</dbReference>
<dbReference type="NCBIfam" id="NF002204">
    <property type="entry name" value="PRK01077.1"/>
    <property type="match status" value="1"/>
</dbReference>
<comment type="cofactor">
    <cofactor evidence="1 8">
        <name>Mg(2+)</name>
        <dbReference type="ChEBI" id="CHEBI:18420"/>
    </cofactor>
</comment>
<dbReference type="GO" id="GO:0042242">
    <property type="term" value="F:cobyrinic acid a,c-diamide synthase activity"/>
    <property type="evidence" value="ECO:0007669"/>
    <property type="project" value="UniProtKB-UniRule"/>
</dbReference>
<dbReference type="PANTHER" id="PTHR43873">
    <property type="entry name" value="COBYRINATE A,C-DIAMIDE SYNTHASE"/>
    <property type="match status" value="1"/>
</dbReference>
<dbReference type="Pfam" id="PF01656">
    <property type="entry name" value="CbiA"/>
    <property type="match status" value="1"/>
</dbReference>
<dbReference type="FunCoup" id="H1YX33">
    <property type="interactions" value="85"/>
</dbReference>
<dbReference type="GO" id="GO:0005524">
    <property type="term" value="F:ATP binding"/>
    <property type="evidence" value="ECO:0007669"/>
    <property type="project" value="UniProtKB-UniRule"/>
</dbReference>
<organism evidence="11 12">
    <name type="scientific">Methanoplanus limicola DSM 2279</name>
    <dbReference type="NCBI Taxonomy" id="937775"/>
    <lineage>
        <taxon>Archaea</taxon>
        <taxon>Methanobacteriati</taxon>
        <taxon>Methanobacteriota</taxon>
        <taxon>Stenosarchaea group</taxon>
        <taxon>Methanomicrobia</taxon>
        <taxon>Methanomicrobiales</taxon>
        <taxon>Methanomicrobiaceae</taxon>
        <taxon>Methanoplanus</taxon>
    </lineage>
</organism>
<comment type="catalytic activity">
    <reaction evidence="8">
        <text>Ni-sirohydrochlorin + 2 L-glutamine + 2 ATP + 2 H2O = Ni-sirohydrochlorin a,c-diamide + 2 L-glutamate + 2 ADP + 2 phosphate + 2 H(+)</text>
        <dbReference type="Rhea" id="RHEA:52896"/>
        <dbReference type="ChEBI" id="CHEBI:15377"/>
        <dbReference type="ChEBI" id="CHEBI:15378"/>
        <dbReference type="ChEBI" id="CHEBI:29985"/>
        <dbReference type="ChEBI" id="CHEBI:30616"/>
        <dbReference type="ChEBI" id="CHEBI:43474"/>
        <dbReference type="ChEBI" id="CHEBI:58359"/>
        <dbReference type="ChEBI" id="CHEBI:136841"/>
        <dbReference type="ChEBI" id="CHEBI:136887"/>
        <dbReference type="ChEBI" id="CHEBI:456216"/>
        <dbReference type="EC" id="6.3.5.12"/>
    </reaction>
</comment>
<evidence type="ECO:0000313" key="11">
    <source>
        <dbReference type="EMBL" id="EHQ35836.1"/>
    </source>
</evidence>
<evidence type="ECO:0000259" key="10">
    <source>
        <dbReference type="Pfam" id="PF07685"/>
    </source>
</evidence>
<keyword evidence="6 8" id="KW-0460">Magnesium</keyword>
<dbReference type="InterPro" id="IPR027417">
    <property type="entry name" value="P-loop_NTPase"/>
</dbReference>
<keyword evidence="8" id="KW-0484">Methanogenesis</keyword>
<dbReference type="InterPro" id="IPR011698">
    <property type="entry name" value="GATase_3"/>
</dbReference>
<comment type="function">
    <text evidence="8">Catalyzes the ATP-dependent amidation of the two carboxylate groups at positions a and c of cobyrinate, using either L-glutamine or ammonia as the nitrogen source. Involved in the biosynthesis of the unique nickel-containing tetrapyrrole coenzyme F430, the prosthetic group of methyl-coenzyme M reductase (MCR), which plays a key role in methanogenesis and anaerobic methane oxidation. Catalyzes the ATP-dependent amidation of the two carboxylate groups at positions a and c of Ni-sirohydrochlorin, using L-glutamine or ammonia as the nitrogen source.</text>
</comment>
<protein>
    <recommendedName>
        <fullName evidence="8">Cobyrinate a,c-diamide synthase</fullName>
        <ecNumber evidence="8">6.3.5.11</ecNumber>
    </recommendedName>
    <alternativeName>
        <fullName evidence="8">Cobyrinic acid a,c-diamide synthetase</fullName>
    </alternativeName>
    <alternativeName>
        <fullName evidence="8">Ni-sirohydrochlorin a,c-diamide synthase</fullName>
        <ecNumber evidence="8">6.3.5.12</ecNumber>
    </alternativeName>
    <alternativeName>
        <fullName evidence="8">Ni-sirohydrochlorin a,c-diamide synthetase</fullName>
    </alternativeName>
</protein>
<dbReference type="InterPro" id="IPR002586">
    <property type="entry name" value="CobQ/CobB/MinD/ParA_Nub-bd_dom"/>
</dbReference>
<dbReference type="HAMAP" id="MF_00027">
    <property type="entry name" value="CobB_CbiA"/>
    <property type="match status" value="1"/>
</dbReference>
<comment type="domain">
    <text evidence="8">Comprises of two domains. The C-terminal domain contains the binding site for glutamine and catalyzes the hydrolysis of this substrate to glutamate and ammonia. The N-terminal domain is anticipated to bind ATP, and cobyrinate or Ni-sirohydrochlorin, and catalyzes the ultimate synthesis of the diamide product. The ammonia produced via the glutaminase domain is probably translocated to the adjacent domain via a molecular tunnel, where it reacts with an activated intermediate.</text>
</comment>
<dbReference type="SUPFAM" id="SSF52540">
    <property type="entry name" value="P-loop containing nucleoside triphosphate hydrolases"/>
    <property type="match status" value="1"/>
</dbReference>